<evidence type="ECO:0000313" key="3">
    <source>
        <dbReference type="Proteomes" id="UP000800082"/>
    </source>
</evidence>
<keyword evidence="1" id="KW-0732">Signal</keyword>
<protein>
    <submittedName>
        <fullName evidence="2">Uncharacterized protein</fullName>
    </submittedName>
</protein>
<proteinExistence type="predicted"/>
<organism evidence="2 3">
    <name type="scientific">Didymella exigua CBS 183.55</name>
    <dbReference type="NCBI Taxonomy" id="1150837"/>
    <lineage>
        <taxon>Eukaryota</taxon>
        <taxon>Fungi</taxon>
        <taxon>Dikarya</taxon>
        <taxon>Ascomycota</taxon>
        <taxon>Pezizomycotina</taxon>
        <taxon>Dothideomycetes</taxon>
        <taxon>Pleosporomycetidae</taxon>
        <taxon>Pleosporales</taxon>
        <taxon>Pleosporineae</taxon>
        <taxon>Didymellaceae</taxon>
        <taxon>Didymella</taxon>
    </lineage>
</organism>
<dbReference type="AlphaFoldDB" id="A0A6A5R3W3"/>
<dbReference type="RefSeq" id="XP_033442605.1">
    <property type="nucleotide sequence ID" value="XM_033594551.1"/>
</dbReference>
<feature type="chain" id="PRO_5025682621" evidence="1">
    <location>
        <begin position="23"/>
        <end position="166"/>
    </location>
</feature>
<evidence type="ECO:0000313" key="2">
    <source>
        <dbReference type="EMBL" id="KAF1922352.1"/>
    </source>
</evidence>
<evidence type="ECO:0000256" key="1">
    <source>
        <dbReference type="SAM" id="SignalP"/>
    </source>
</evidence>
<dbReference type="Proteomes" id="UP000800082">
    <property type="component" value="Unassembled WGS sequence"/>
</dbReference>
<reference evidence="2" key="1">
    <citation type="journal article" date="2020" name="Stud. Mycol.">
        <title>101 Dothideomycetes genomes: a test case for predicting lifestyles and emergence of pathogens.</title>
        <authorList>
            <person name="Haridas S."/>
            <person name="Albert R."/>
            <person name="Binder M."/>
            <person name="Bloem J."/>
            <person name="Labutti K."/>
            <person name="Salamov A."/>
            <person name="Andreopoulos B."/>
            <person name="Baker S."/>
            <person name="Barry K."/>
            <person name="Bills G."/>
            <person name="Bluhm B."/>
            <person name="Cannon C."/>
            <person name="Castanera R."/>
            <person name="Culley D."/>
            <person name="Daum C."/>
            <person name="Ezra D."/>
            <person name="Gonzalez J."/>
            <person name="Henrissat B."/>
            <person name="Kuo A."/>
            <person name="Liang C."/>
            <person name="Lipzen A."/>
            <person name="Lutzoni F."/>
            <person name="Magnuson J."/>
            <person name="Mondo S."/>
            <person name="Nolan M."/>
            <person name="Ohm R."/>
            <person name="Pangilinan J."/>
            <person name="Park H.-J."/>
            <person name="Ramirez L."/>
            <person name="Alfaro M."/>
            <person name="Sun H."/>
            <person name="Tritt A."/>
            <person name="Yoshinaga Y."/>
            <person name="Zwiers L.-H."/>
            <person name="Turgeon B."/>
            <person name="Goodwin S."/>
            <person name="Spatafora J."/>
            <person name="Crous P."/>
            <person name="Grigoriev I."/>
        </authorList>
    </citation>
    <scope>NUCLEOTIDE SEQUENCE</scope>
    <source>
        <strain evidence="2">CBS 183.55</strain>
    </source>
</reference>
<dbReference type="EMBL" id="ML979032">
    <property type="protein sequence ID" value="KAF1922352.1"/>
    <property type="molecule type" value="Genomic_DNA"/>
</dbReference>
<dbReference type="GeneID" id="54352219"/>
<name>A0A6A5R3W3_9PLEO</name>
<accession>A0A6A5R3W3</accession>
<sequence length="166" mass="16644">MLFSKLAVPFLSAVAVVPYSMAATVSYQEVINEGAKKSGKTPAQLDSQITTNGNKPKLVAALQPKLGWGKGVVCDLKCPGCADCATGAGQAAIAILAAFATAAVACATIVGCPEAIAAASVAAAAAGTSFCNSQHQPINCDFNCNWHHEICAGPATNGGAVPTPRV</sequence>
<gene>
    <name evidence="2" type="ORF">M421DRAFT_426994</name>
</gene>
<feature type="signal peptide" evidence="1">
    <location>
        <begin position="1"/>
        <end position="22"/>
    </location>
</feature>
<keyword evidence="3" id="KW-1185">Reference proteome</keyword>